<dbReference type="InterPro" id="IPR001251">
    <property type="entry name" value="CRAL-TRIO_dom"/>
</dbReference>
<dbReference type="PROSITE" id="PS50866">
    <property type="entry name" value="GOLD"/>
    <property type="match status" value="1"/>
</dbReference>
<keyword evidence="4" id="KW-1185">Reference proteome</keyword>
<dbReference type="InterPro" id="IPR036598">
    <property type="entry name" value="GOLD_dom_sf"/>
</dbReference>
<dbReference type="SUPFAM" id="SSF101576">
    <property type="entry name" value="Supernatant protein factor (SPF), C-terminal domain"/>
    <property type="match status" value="1"/>
</dbReference>
<dbReference type="CDD" id="cd00170">
    <property type="entry name" value="SEC14"/>
    <property type="match status" value="1"/>
</dbReference>
<name>A0A8T0FSC4_ARGBR</name>
<gene>
    <name evidence="3" type="ORF">HNY73_004709</name>
</gene>
<protein>
    <submittedName>
        <fullName evidence="3">SEC14-like protein 4 like protein</fullName>
    </submittedName>
</protein>
<dbReference type="PROSITE" id="PS50191">
    <property type="entry name" value="CRAL_TRIO"/>
    <property type="match status" value="1"/>
</dbReference>
<feature type="domain" description="GOLD" evidence="2">
    <location>
        <begin position="202"/>
        <end position="320"/>
    </location>
</feature>
<dbReference type="PANTHER" id="PTHR23324">
    <property type="entry name" value="SEC14 RELATED PROTEIN"/>
    <property type="match status" value="1"/>
</dbReference>
<accession>A0A8T0FSC4</accession>
<reference evidence="3" key="2">
    <citation type="submission" date="2020-06" db="EMBL/GenBank/DDBJ databases">
        <authorList>
            <person name="Sheffer M."/>
        </authorList>
    </citation>
    <scope>NUCLEOTIDE SEQUENCE</scope>
</reference>
<dbReference type="InterPro" id="IPR051064">
    <property type="entry name" value="SEC14/CRAL-TRIO_domain"/>
</dbReference>
<dbReference type="EMBL" id="JABXBU010000003">
    <property type="protein sequence ID" value="KAF8793195.1"/>
    <property type="molecule type" value="Genomic_DNA"/>
</dbReference>
<evidence type="ECO:0000259" key="2">
    <source>
        <dbReference type="PROSITE" id="PS50866"/>
    </source>
</evidence>
<evidence type="ECO:0000313" key="3">
    <source>
        <dbReference type="EMBL" id="KAF8793195.1"/>
    </source>
</evidence>
<dbReference type="AlphaFoldDB" id="A0A8T0FSC4"/>
<dbReference type="InterPro" id="IPR036865">
    <property type="entry name" value="CRAL-TRIO_dom_sf"/>
</dbReference>
<sequence>MRIDQLFEDYKPPPNLVKYVPSTLMCFDKEGCGVHYVDAGRTDAKGLWNLAKKEDLLRYFAYRVEKDTEQIFKRNRKPKKELYLPVFNMENLDYSTVTNVKTLQYCLYFLKCYVDNFPERLKCGIIINAPFYFLWAFAVFKQVLPATIIQKIRIYGRDGWKESLQEFISADDLPAFLGGKRTDPNGDPQCKTFVKWGEHIPKSCYMRSERKRLASVSDSEKIVIMPLSKEEISFEVNEENSQLEWEFEIKTRDIDFSMHFKGSALEESQPVELIPKQRIETSFETEKGIFKCEKIGTYTIVFDNSYSWIHAKELHYRASVKSPNTSENSQWM</sequence>
<dbReference type="SUPFAM" id="SSF52087">
    <property type="entry name" value="CRAL/TRIO domain"/>
    <property type="match status" value="1"/>
</dbReference>
<organism evidence="3 4">
    <name type="scientific">Argiope bruennichi</name>
    <name type="common">Wasp spider</name>
    <name type="synonym">Aranea bruennichi</name>
    <dbReference type="NCBI Taxonomy" id="94029"/>
    <lineage>
        <taxon>Eukaryota</taxon>
        <taxon>Metazoa</taxon>
        <taxon>Ecdysozoa</taxon>
        <taxon>Arthropoda</taxon>
        <taxon>Chelicerata</taxon>
        <taxon>Arachnida</taxon>
        <taxon>Araneae</taxon>
        <taxon>Araneomorphae</taxon>
        <taxon>Entelegynae</taxon>
        <taxon>Araneoidea</taxon>
        <taxon>Araneidae</taxon>
        <taxon>Argiope</taxon>
    </lineage>
</organism>
<evidence type="ECO:0000313" key="4">
    <source>
        <dbReference type="Proteomes" id="UP000807504"/>
    </source>
</evidence>
<evidence type="ECO:0000259" key="1">
    <source>
        <dbReference type="PROSITE" id="PS50191"/>
    </source>
</evidence>
<dbReference type="InterPro" id="IPR009038">
    <property type="entry name" value="GOLD_dom"/>
</dbReference>
<dbReference type="SMART" id="SM00516">
    <property type="entry name" value="SEC14"/>
    <property type="match status" value="1"/>
</dbReference>
<dbReference type="PANTHER" id="PTHR23324:SF83">
    <property type="entry name" value="SEC14-LIKE PROTEIN 2"/>
    <property type="match status" value="1"/>
</dbReference>
<comment type="caution">
    <text evidence="3">The sequence shown here is derived from an EMBL/GenBank/DDBJ whole genome shotgun (WGS) entry which is preliminary data.</text>
</comment>
<dbReference type="Pfam" id="PF00650">
    <property type="entry name" value="CRAL_TRIO"/>
    <property type="match status" value="1"/>
</dbReference>
<dbReference type="GO" id="GO:0005737">
    <property type="term" value="C:cytoplasm"/>
    <property type="evidence" value="ECO:0007669"/>
    <property type="project" value="TreeGrafter"/>
</dbReference>
<reference evidence="3" key="1">
    <citation type="journal article" date="2020" name="bioRxiv">
        <title>Chromosome-level reference genome of the European wasp spider Argiope bruennichi: a resource for studies on range expansion and evolutionary adaptation.</title>
        <authorList>
            <person name="Sheffer M.M."/>
            <person name="Hoppe A."/>
            <person name="Krehenwinkel H."/>
            <person name="Uhl G."/>
            <person name="Kuss A.W."/>
            <person name="Jensen L."/>
            <person name="Jensen C."/>
            <person name="Gillespie R.G."/>
            <person name="Hoff K.J."/>
            <person name="Prost S."/>
        </authorList>
    </citation>
    <scope>NUCLEOTIDE SEQUENCE</scope>
</reference>
<feature type="domain" description="CRAL-TRIO" evidence="1">
    <location>
        <begin position="12"/>
        <end position="185"/>
    </location>
</feature>
<dbReference type="Gene3D" id="3.40.525.10">
    <property type="entry name" value="CRAL-TRIO lipid binding domain"/>
    <property type="match status" value="1"/>
</dbReference>
<proteinExistence type="predicted"/>
<dbReference type="Proteomes" id="UP000807504">
    <property type="component" value="Unassembled WGS sequence"/>
</dbReference>
<dbReference type="Gene3D" id="2.60.120.680">
    <property type="entry name" value="GOLD domain"/>
    <property type="match status" value="1"/>
</dbReference>